<dbReference type="Proteomes" id="UP000606786">
    <property type="component" value="Unassembled WGS sequence"/>
</dbReference>
<sequence length="63" mass="6990">IIVVALRTLSAGVATIEHLFKVTVKCIDDNNSHVRNNEKLCVCKSENNKNNNSSSLSARTQQY</sequence>
<keyword evidence="2" id="KW-1185">Reference proteome</keyword>
<name>A0A811V432_CERCA</name>
<proteinExistence type="predicted"/>
<evidence type="ECO:0000313" key="1">
    <source>
        <dbReference type="EMBL" id="CAD7005308.1"/>
    </source>
</evidence>
<comment type="caution">
    <text evidence="1">The sequence shown here is derived from an EMBL/GenBank/DDBJ whole genome shotgun (WGS) entry which is preliminary data.</text>
</comment>
<accession>A0A811V432</accession>
<gene>
    <name evidence="1" type="ORF">CCAP1982_LOCUS13666</name>
</gene>
<feature type="non-terminal residue" evidence="1">
    <location>
        <position position="1"/>
    </location>
</feature>
<dbReference type="EMBL" id="CAJHJT010000034">
    <property type="protein sequence ID" value="CAD7005308.1"/>
    <property type="molecule type" value="Genomic_DNA"/>
</dbReference>
<dbReference type="AlphaFoldDB" id="A0A811V432"/>
<reference evidence="1" key="1">
    <citation type="submission" date="2020-11" db="EMBL/GenBank/DDBJ databases">
        <authorList>
            <person name="Whitehead M."/>
        </authorList>
    </citation>
    <scope>NUCLEOTIDE SEQUENCE</scope>
    <source>
        <strain evidence="1">EGII</strain>
    </source>
</reference>
<evidence type="ECO:0000313" key="2">
    <source>
        <dbReference type="Proteomes" id="UP000606786"/>
    </source>
</evidence>
<organism evidence="1 2">
    <name type="scientific">Ceratitis capitata</name>
    <name type="common">Mediterranean fruit fly</name>
    <name type="synonym">Tephritis capitata</name>
    <dbReference type="NCBI Taxonomy" id="7213"/>
    <lineage>
        <taxon>Eukaryota</taxon>
        <taxon>Metazoa</taxon>
        <taxon>Ecdysozoa</taxon>
        <taxon>Arthropoda</taxon>
        <taxon>Hexapoda</taxon>
        <taxon>Insecta</taxon>
        <taxon>Pterygota</taxon>
        <taxon>Neoptera</taxon>
        <taxon>Endopterygota</taxon>
        <taxon>Diptera</taxon>
        <taxon>Brachycera</taxon>
        <taxon>Muscomorpha</taxon>
        <taxon>Tephritoidea</taxon>
        <taxon>Tephritidae</taxon>
        <taxon>Ceratitis</taxon>
        <taxon>Ceratitis</taxon>
    </lineage>
</organism>
<protein>
    <submittedName>
        <fullName evidence="1">(Mediterranean fruit fly) hypothetical protein</fullName>
    </submittedName>
</protein>